<dbReference type="SMART" id="SM00530">
    <property type="entry name" value="HTH_XRE"/>
    <property type="match status" value="1"/>
</dbReference>
<evidence type="ECO:0000259" key="2">
    <source>
        <dbReference type="PROSITE" id="PS50943"/>
    </source>
</evidence>
<dbReference type="InterPro" id="IPR050807">
    <property type="entry name" value="TransReg_Diox_bact_type"/>
</dbReference>
<dbReference type="PANTHER" id="PTHR46797:SF1">
    <property type="entry name" value="METHYLPHOSPHONATE SYNTHASE"/>
    <property type="match status" value="1"/>
</dbReference>
<comment type="caution">
    <text evidence="3">The sequence shown here is derived from an EMBL/GenBank/DDBJ whole genome shotgun (WGS) entry which is preliminary data.</text>
</comment>
<dbReference type="InterPro" id="IPR010982">
    <property type="entry name" value="Lambda_DNA-bd_dom_sf"/>
</dbReference>
<dbReference type="Pfam" id="PF01381">
    <property type="entry name" value="HTH_3"/>
    <property type="match status" value="1"/>
</dbReference>
<reference evidence="3 4" key="1">
    <citation type="submission" date="2020-08" db="EMBL/GenBank/DDBJ databases">
        <title>Genomic Encyclopedia of Type Strains, Phase IV (KMG-IV): sequencing the most valuable type-strain genomes for metagenomic binning, comparative biology and taxonomic classification.</title>
        <authorList>
            <person name="Goeker M."/>
        </authorList>
    </citation>
    <scope>NUCLEOTIDE SEQUENCE [LARGE SCALE GENOMIC DNA]</scope>
    <source>
        <strain evidence="3 4">DSM 17498</strain>
    </source>
</reference>
<dbReference type="AlphaFoldDB" id="A0A840N831"/>
<evidence type="ECO:0000313" key="4">
    <source>
        <dbReference type="Proteomes" id="UP000521227"/>
    </source>
</evidence>
<dbReference type="PROSITE" id="PS50943">
    <property type="entry name" value="HTH_CROC1"/>
    <property type="match status" value="1"/>
</dbReference>
<feature type="domain" description="HTH cro/C1-type" evidence="2">
    <location>
        <begin position="40"/>
        <end position="94"/>
    </location>
</feature>
<dbReference type="CDD" id="cd00093">
    <property type="entry name" value="HTH_XRE"/>
    <property type="match status" value="1"/>
</dbReference>
<keyword evidence="1" id="KW-0238">DNA-binding</keyword>
<name>A0A840N831_9BRAD</name>
<dbReference type="EMBL" id="JACHIJ010000005">
    <property type="protein sequence ID" value="MBB5053968.1"/>
    <property type="molecule type" value="Genomic_DNA"/>
</dbReference>
<evidence type="ECO:0000256" key="1">
    <source>
        <dbReference type="ARBA" id="ARBA00023125"/>
    </source>
</evidence>
<dbReference type="Proteomes" id="UP000521227">
    <property type="component" value="Unassembled WGS sequence"/>
</dbReference>
<organism evidence="3 4">
    <name type="scientific">Afipia massiliensis</name>
    <dbReference type="NCBI Taxonomy" id="211460"/>
    <lineage>
        <taxon>Bacteria</taxon>
        <taxon>Pseudomonadati</taxon>
        <taxon>Pseudomonadota</taxon>
        <taxon>Alphaproteobacteria</taxon>
        <taxon>Hyphomicrobiales</taxon>
        <taxon>Nitrobacteraceae</taxon>
        <taxon>Afipia</taxon>
    </lineage>
</organism>
<dbReference type="GO" id="GO:0003700">
    <property type="term" value="F:DNA-binding transcription factor activity"/>
    <property type="evidence" value="ECO:0007669"/>
    <property type="project" value="TreeGrafter"/>
</dbReference>
<sequence>MQPLFPNQAAKGNKGLAPATNGRGLPAMVHPVDVIVGKRIRLRRSALSISQTELAERLGLTFQQIQKYERGSNRVSCSRLVELSKALDVPIVYFFEDTGSDEGRLFDQLDLRIIPEVRRLVSAFQKIENTQERRLAIALMESMVTGSDR</sequence>
<dbReference type="GO" id="GO:0005829">
    <property type="term" value="C:cytosol"/>
    <property type="evidence" value="ECO:0007669"/>
    <property type="project" value="TreeGrafter"/>
</dbReference>
<proteinExistence type="predicted"/>
<dbReference type="GO" id="GO:0003677">
    <property type="term" value="F:DNA binding"/>
    <property type="evidence" value="ECO:0007669"/>
    <property type="project" value="UniProtKB-KW"/>
</dbReference>
<dbReference type="Gene3D" id="1.10.260.40">
    <property type="entry name" value="lambda repressor-like DNA-binding domains"/>
    <property type="match status" value="1"/>
</dbReference>
<accession>A0A840N831</accession>
<gene>
    <name evidence="3" type="ORF">HNQ36_003968</name>
</gene>
<dbReference type="InterPro" id="IPR001387">
    <property type="entry name" value="Cro/C1-type_HTH"/>
</dbReference>
<dbReference type="PANTHER" id="PTHR46797">
    <property type="entry name" value="HTH-TYPE TRANSCRIPTIONAL REGULATOR"/>
    <property type="match status" value="1"/>
</dbReference>
<evidence type="ECO:0000313" key="3">
    <source>
        <dbReference type="EMBL" id="MBB5053968.1"/>
    </source>
</evidence>
<protein>
    <submittedName>
        <fullName evidence="3">Transcriptional regulator with XRE-family HTH domain</fullName>
    </submittedName>
</protein>
<dbReference type="SUPFAM" id="SSF47413">
    <property type="entry name" value="lambda repressor-like DNA-binding domains"/>
    <property type="match status" value="1"/>
</dbReference>